<dbReference type="AlphaFoldDB" id="A0A0F9DKG6"/>
<gene>
    <name evidence="1" type="ORF">LCGC14_2266620</name>
</gene>
<organism evidence="1">
    <name type="scientific">marine sediment metagenome</name>
    <dbReference type="NCBI Taxonomy" id="412755"/>
    <lineage>
        <taxon>unclassified sequences</taxon>
        <taxon>metagenomes</taxon>
        <taxon>ecological metagenomes</taxon>
    </lineage>
</organism>
<name>A0A0F9DKG6_9ZZZZ</name>
<dbReference type="EMBL" id="LAZR01031243">
    <property type="protein sequence ID" value="KKL54316.1"/>
    <property type="molecule type" value="Genomic_DNA"/>
</dbReference>
<comment type="caution">
    <text evidence="1">The sequence shown here is derived from an EMBL/GenBank/DDBJ whole genome shotgun (WGS) entry which is preliminary data.</text>
</comment>
<proteinExistence type="predicted"/>
<reference evidence="1" key="1">
    <citation type="journal article" date="2015" name="Nature">
        <title>Complex archaea that bridge the gap between prokaryotes and eukaryotes.</title>
        <authorList>
            <person name="Spang A."/>
            <person name="Saw J.H."/>
            <person name="Jorgensen S.L."/>
            <person name="Zaremba-Niedzwiedzka K."/>
            <person name="Martijn J."/>
            <person name="Lind A.E."/>
            <person name="van Eijk R."/>
            <person name="Schleper C."/>
            <person name="Guy L."/>
            <person name="Ettema T.J."/>
        </authorList>
    </citation>
    <scope>NUCLEOTIDE SEQUENCE</scope>
</reference>
<evidence type="ECO:0000313" key="1">
    <source>
        <dbReference type="EMBL" id="KKL54316.1"/>
    </source>
</evidence>
<protein>
    <submittedName>
        <fullName evidence="1">Uncharacterized protein</fullName>
    </submittedName>
</protein>
<feature type="non-terminal residue" evidence="1">
    <location>
        <position position="1"/>
    </location>
</feature>
<accession>A0A0F9DKG6</accession>
<sequence length="99" mass="10741">VALPNHILVMWGEGDDGLWTALQASAPGEAKDQTEIDTLYDVVKLVTAGEITNIADANTRADALLTRVKQEVLGGKLLAPMDCRIELYDKIQIHDARGV</sequence>